<dbReference type="EMBL" id="JAPIUX010000002">
    <property type="protein sequence ID" value="MCX2560632.1"/>
    <property type="molecule type" value="Genomic_DNA"/>
</dbReference>
<proteinExistence type="predicted"/>
<name>A0ABT3Q5Q1_9PROT</name>
<dbReference type="Proteomes" id="UP001526446">
    <property type="component" value="Unassembled WGS sequence"/>
</dbReference>
<keyword evidence="2" id="KW-1185">Reference proteome</keyword>
<gene>
    <name evidence="1" type="ORF">OQ252_04340</name>
</gene>
<accession>A0ABT3Q5Q1</accession>
<protein>
    <submittedName>
        <fullName evidence="1">Uncharacterized protein</fullName>
    </submittedName>
</protein>
<organism evidence="1 2">
    <name type="scientific">Acetobacter farinalis</name>
    <dbReference type="NCBI Taxonomy" id="1260984"/>
    <lineage>
        <taxon>Bacteria</taxon>
        <taxon>Pseudomonadati</taxon>
        <taxon>Pseudomonadota</taxon>
        <taxon>Alphaproteobacteria</taxon>
        <taxon>Acetobacterales</taxon>
        <taxon>Acetobacteraceae</taxon>
        <taxon>Acetobacter</taxon>
    </lineage>
</organism>
<comment type="caution">
    <text evidence="1">The sequence shown here is derived from an EMBL/GenBank/DDBJ whole genome shotgun (WGS) entry which is preliminary data.</text>
</comment>
<reference evidence="1 2" key="1">
    <citation type="submission" date="2022-11" db="EMBL/GenBank/DDBJ databases">
        <title>Genome sequencing of Acetobacter type strain.</title>
        <authorList>
            <person name="Heo J."/>
            <person name="Lee D."/>
            <person name="Han B.-H."/>
            <person name="Hong S.-B."/>
            <person name="Kwon S.-W."/>
        </authorList>
    </citation>
    <scope>NUCLEOTIDE SEQUENCE [LARGE SCALE GENOMIC DNA]</scope>
    <source>
        <strain evidence="1 2">KACC 21251</strain>
    </source>
</reference>
<evidence type="ECO:0000313" key="2">
    <source>
        <dbReference type="Proteomes" id="UP001526446"/>
    </source>
</evidence>
<sequence>MSSSRAARLILATALCWAERSVSEGASAIRVPYVTAQSSRQVFIIVLLLNKGGRGPEQGGVRRRQAAGVGGFRGRKLWFYGQRVWLYLASAAKEREREREELCHPVCTGDLPVMLSVSRFTERGPFFRAMPVAGFALCLSVCLSGCKLVDQKTFNAQAGKPPVPYIPPAPPGPPPVPPLVELVAGTPSAEWTAPVGQVVHKALARKPDILFVVKCLVPPGADPATDQQALVQLVQGDGQAVTQAIIKAGASPAQVEMAAMPDSTVTKSVVRVYVK</sequence>
<evidence type="ECO:0000313" key="1">
    <source>
        <dbReference type="EMBL" id="MCX2560632.1"/>
    </source>
</evidence>